<dbReference type="InterPro" id="IPR006683">
    <property type="entry name" value="Thioestr_dom"/>
</dbReference>
<dbReference type="InterPro" id="IPR029069">
    <property type="entry name" value="HotDog_dom_sf"/>
</dbReference>
<evidence type="ECO:0000256" key="1">
    <source>
        <dbReference type="ARBA" id="ARBA00005953"/>
    </source>
</evidence>
<reference evidence="4" key="1">
    <citation type="journal article" date="2020" name="Stud. Mycol.">
        <title>101 Dothideomycetes genomes: a test case for predicting lifestyles and emergence of pathogens.</title>
        <authorList>
            <person name="Haridas S."/>
            <person name="Albert R."/>
            <person name="Binder M."/>
            <person name="Bloem J."/>
            <person name="Labutti K."/>
            <person name="Salamov A."/>
            <person name="Andreopoulos B."/>
            <person name="Baker S."/>
            <person name="Barry K."/>
            <person name="Bills G."/>
            <person name="Bluhm B."/>
            <person name="Cannon C."/>
            <person name="Castanera R."/>
            <person name="Culley D."/>
            <person name="Daum C."/>
            <person name="Ezra D."/>
            <person name="Gonzalez J."/>
            <person name="Henrissat B."/>
            <person name="Kuo A."/>
            <person name="Liang C."/>
            <person name="Lipzen A."/>
            <person name="Lutzoni F."/>
            <person name="Magnuson J."/>
            <person name="Mondo S."/>
            <person name="Nolan M."/>
            <person name="Ohm R."/>
            <person name="Pangilinan J."/>
            <person name="Park H.-J."/>
            <person name="Ramirez L."/>
            <person name="Alfaro M."/>
            <person name="Sun H."/>
            <person name="Tritt A."/>
            <person name="Yoshinaga Y."/>
            <person name="Zwiers L.-H."/>
            <person name="Turgeon B."/>
            <person name="Goodwin S."/>
            <person name="Spatafora J."/>
            <person name="Crous P."/>
            <person name="Grigoriev I."/>
        </authorList>
    </citation>
    <scope>NUCLEOTIDE SEQUENCE</scope>
    <source>
        <strain evidence="4">ATCC 36951</strain>
    </source>
</reference>
<dbReference type="PANTHER" id="PTHR31793:SF27">
    <property type="entry name" value="NOVEL THIOESTERASE SUPERFAMILY DOMAIN AND SAPOSIN A-TYPE DOMAIN CONTAINING PROTEIN (0610012H03RIK)"/>
    <property type="match status" value="1"/>
</dbReference>
<keyword evidence="2" id="KW-0378">Hydrolase</keyword>
<dbReference type="Pfam" id="PF03061">
    <property type="entry name" value="4HBT"/>
    <property type="match status" value="1"/>
</dbReference>
<accession>A0A6A6D2B6</accession>
<evidence type="ECO:0000259" key="3">
    <source>
        <dbReference type="Pfam" id="PF03061"/>
    </source>
</evidence>
<name>A0A6A6D2B6_ZASCE</name>
<protein>
    <recommendedName>
        <fullName evidence="3">Thioesterase domain-containing protein</fullName>
    </recommendedName>
</protein>
<dbReference type="PANTHER" id="PTHR31793">
    <property type="entry name" value="4-HYDROXYBENZOYL-COA THIOESTERASE FAMILY MEMBER"/>
    <property type="match status" value="1"/>
</dbReference>
<dbReference type="EMBL" id="ML993581">
    <property type="protein sequence ID" value="KAF2172558.1"/>
    <property type="molecule type" value="Genomic_DNA"/>
</dbReference>
<evidence type="ECO:0000256" key="2">
    <source>
        <dbReference type="ARBA" id="ARBA00022801"/>
    </source>
</evidence>
<dbReference type="GO" id="GO:0047617">
    <property type="term" value="F:fatty acyl-CoA hydrolase activity"/>
    <property type="evidence" value="ECO:0007669"/>
    <property type="project" value="TreeGrafter"/>
</dbReference>
<organism evidence="4 5">
    <name type="scientific">Zasmidium cellare ATCC 36951</name>
    <dbReference type="NCBI Taxonomy" id="1080233"/>
    <lineage>
        <taxon>Eukaryota</taxon>
        <taxon>Fungi</taxon>
        <taxon>Dikarya</taxon>
        <taxon>Ascomycota</taxon>
        <taxon>Pezizomycotina</taxon>
        <taxon>Dothideomycetes</taxon>
        <taxon>Dothideomycetidae</taxon>
        <taxon>Mycosphaerellales</taxon>
        <taxon>Mycosphaerellaceae</taxon>
        <taxon>Zasmidium</taxon>
    </lineage>
</organism>
<dbReference type="Proteomes" id="UP000799537">
    <property type="component" value="Unassembled WGS sequence"/>
</dbReference>
<dbReference type="SUPFAM" id="SSF54637">
    <property type="entry name" value="Thioesterase/thiol ester dehydrase-isomerase"/>
    <property type="match status" value="1"/>
</dbReference>
<dbReference type="RefSeq" id="XP_033673447.1">
    <property type="nucleotide sequence ID" value="XM_033810422.1"/>
</dbReference>
<proteinExistence type="inferred from homology"/>
<comment type="similarity">
    <text evidence="1">Belongs to the 4-hydroxybenzoyl-CoA thioesterase family.</text>
</comment>
<keyword evidence="5" id="KW-1185">Reference proteome</keyword>
<dbReference type="GeneID" id="54563694"/>
<dbReference type="CDD" id="cd00586">
    <property type="entry name" value="4HBT"/>
    <property type="match status" value="1"/>
</dbReference>
<dbReference type="OrthoDB" id="2420454at2759"/>
<dbReference type="AlphaFoldDB" id="A0A6A6D2B6"/>
<dbReference type="InterPro" id="IPR050563">
    <property type="entry name" value="4-hydroxybenzoyl-CoA_TE"/>
</dbReference>
<evidence type="ECO:0000313" key="4">
    <source>
        <dbReference type="EMBL" id="KAF2172558.1"/>
    </source>
</evidence>
<dbReference type="Gene3D" id="3.10.129.10">
    <property type="entry name" value="Hotdog Thioesterase"/>
    <property type="match status" value="1"/>
</dbReference>
<sequence length="166" mass="18580">MAGALGLDLASKRKRTRSDYVYHEDYRSRWNDNDMFHHLNNPIYGVLIDSIINSYLIQKTGYSTSGSPHIGLVGSSYCDYFGSAHYPGMLNIGLRVVKLGKSSVMYEVGVFQEGEDQVKAVGGFIQIWVERKSNKPTSEGIPAHVRRQLEPLLKGSEQDPSLQSKL</sequence>
<gene>
    <name evidence="4" type="ORF">M409DRAFT_35611</name>
</gene>
<evidence type="ECO:0000313" key="5">
    <source>
        <dbReference type="Proteomes" id="UP000799537"/>
    </source>
</evidence>
<feature type="domain" description="Thioesterase" evidence="3">
    <location>
        <begin position="37"/>
        <end position="117"/>
    </location>
</feature>